<protein>
    <submittedName>
        <fullName evidence="3">Uncharacterized protein isoform X4</fullName>
    </submittedName>
</protein>
<proteinExistence type="predicted"/>
<feature type="transmembrane region" description="Helical" evidence="1">
    <location>
        <begin position="12"/>
        <end position="37"/>
    </location>
</feature>
<keyword evidence="1" id="KW-1133">Transmembrane helix</keyword>
<organism evidence="2 3">
    <name type="scientific">Spinacia oleracea</name>
    <name type="common">Spinach</name>
    <dbReference type="NCBI Taxonomy" id="3562"/>
    <lineage>
        <taxon>Eukaryota</taxon>
        <taxon>Viridiplantae</taxon>
        <taxon>Streptophyta</taxon>
        <taxon>Embryophyta</taxon>
        <taxon>Tracheophyta</taxon>
        <taxon>Spermatophyta</taxon>
        <taxon>Magnoliopsida</taxon>
        <taxon>eudicotyledons</taxon>
        <taxon>Gunneridae</taxon>
        <taxon>Pentapetalae</taxon>
        <taxon>Caryophyllales</taxon>
        <taxon>Chenopodiaceae</taxon>
        <taxon>Chenopodioideae</taxon>
        <taxon>Anserineae</taxon>
        <taxon>Spinacia</taxon>
    </lineage>
</organism>
<keyword evidence="2" id="KW-1185">Reference proteome</keyword>
<reference evidence="2" key="1">
    <citation type="journal article" date="2021" name="Nat. Commun.">
        <title>Genomic analyses provide insights into spinach domestication and the genetic basis of agronomic traits.</title>
        <authorList>
            <person name="Cai X."/>
            <person name="Sun X."/>
            <person name="Xu C."/>
            <person name="Sun H."/>
            <person name="Wang X."/>
            <person name="Ge C."/>
            <person name="Zhang Z."/>
            <person name="Wang Q."/>
            <person name="Fei Z."/>
            <person name="Jiao C."/>
            <person name="Wang Q."/>
        </authorList>
    </citation>
    <scope>NUCLEOTIDE SEQUENCE [LARGE SCALE GENOMIC DNA]</scope>
    <source>
        <strain evidence="2">cv. Varoflay</strain>
    </source>
</reference>
<keyword evidence="1" id="KW-0472">Membrane</keyword>
<evidence type="ECO:0000256" key="1">
    <source>
        <dbReference type="SAM" id="Phobius"/>
    </source>
</evidence>
<gene>
    <name evidence="3" type="primary">LOC110784534</name>
</gene>
<keyword evidence="1" id="KW-0812">Transmembrane</keyword>
<evidence type="ECO:0000313" key="2">
    <source>
        <dbReference type="Proteomes" id="UP000813463"/>
    </source>
</evidence>
<sequence>MVLKKDQRDSSNYIIFFKFLRVSGVNFHLIMYASYIFHLKMEDTEFQARFTISYVAISSGDGLSSGDLCFHHRTFPFREWGQK</sequence>
<evidence type="ECO:0000313" key="3">
    <source>
        <dbReference type="RefSeq" id="XP_056699540.1"/>
    </source>
</evidence>
<dbReference type="GeneID" id="110784534"/>
<reference evidence="3" key="2">
    <citation type="submission" date="2025-08" db="UniProtKB">
        <authorList>
            <consortium name="RefSeq"/>
        </authorList>
    </citation>
    <scope>IDENTIFICATION</scope>
    <source>
        <tissue evidence="3">Leaf</tissue>
    </source>
</reference>
<accession>A0ABM3RV79</accession>
<dbReference type="RefSeq" id="XP_056699540.1">
    <property type="nucleotide sequence ID" value="XM_056843562.1"/>
</dbReference>
<name>A0ABM3RV79_SPIOL</name>
<dbReference type="Proteomes" id="UP000813463">
    <property type="component" value="Chromosome 4"/>
</dbReference>